<organism evidence="2 3">
    <name type="scientific">Colletotrichum tabaci</name>
    <dbReference type="NCBI Taxonomy" id="1209068"/>
    <lineage>
        <taxon>Eukaryota</taxon>
        <taxon>Fungi</taxon>
        <taxon>Dikarya</taxon>
        <taxon>Ascomycota</taxon>
        <taxon>Pezizomycotina</taxon>
        <taxon>Sordariomycetes</taxon>
        <taxon>Hypocreomycetidae</taxon>
        <taxon>Glomerellales</taxon>
        <taxon>Glomerellaceae</taxon>
        <taxon>Colletotrichum</taxon>
        <taxon>Colletotrichum destructivum species complex</taxon>
    </lineage>
</organism>
<dbReference type="EMBL" id="JASAOK010000012">
    <property type="protein sequence ID" value="KAK6224421.1"/>
    <property type="molecule type" value="Genomic_DNA"/>
</dbReference>
<name>A0AAV9TPA9_9PEZI</name>
<keyword evidence="3" id="KW-1185">Reference proteome</keyword>
<proteinExistence type="predicted"/>
<evidence type="ECO:0000313" key="2">
    <source>
        <dbReference type="EMBL" id="KAK6224421.1"/>
    </source>
</evidence>
<feature type="compositionally biased region" description="Basic and acidic residues" evidence="1">
    <location>
        <begin position="132"/>
        <end position="143"/>
    </location>
</feature>
<dbReference type="Proteomes" id="UP001327957">
    <property type="component" value="Unassembled WGS sequence"/>
</dbReference>
<feature type="compositionally biased region" description="Polar residues" evidence="1">
    <location>
        <begin position="41"/>
        <end position="89"/>
    </location>
</feature>
<feature type="compositionally biased region" description="Basic and acidic residues" evidence="1">
    <location>
        <begin position="93"/>
        <end position="117"/>
    </location>
</feature>
<protein>
    <submittedName>
        <fullName evidence="2">Uncharacterized protein</fullName>
    </submittedName>
</protein>
<feature type="compositionally biased region" description="Low complexity" evidence="1">
    <location>
        <begin position="24"/>
        <end position="40"/>
    </location>
</feature>
<feature type="region of interest" description="Disordered" evidence="1">
    <location>
        <begin position="1"/>
        <end position="153"/>
    </location>
</feature>
<feature type="compositionally biased region" description="Basic residues" evidence="1">
    <location>
        <begin position="187"/>
        <end position="208"/>
    </location>
</feature>
<accession>A0AAV9TPA9</accession>
<comment type="caution">
    <text evidence="2">The sequence shown here is derived from an EMBL/GenBank/DDBJ whole genome shotgun (WGS) entry which is preliminary data.</text>
</comment>
<feature type="region of interest" description="Disordered" evidence="1">
    <location>
        <begin position="167"/>
        <end position="208"/>
    </location>
</feature>
<gene>
    <name evidence="2" type="ORF">QIS74_02748</name>
</gene>
<feature type="compositionally biased region" description="Polar residues" evidence="1">
    <location>
        <begin position="1"/>
        <end position="10"/>
    </location>
</feature>
<sequence length="208" mass="23162">MSNGSYNSNFGGRDAYGRDRNEPRSSSSAFSRSSGQSQRQTTQGNLPQYAPTTSRRSQQPSIQDQSQTGYGDQAFGTQSSRASWYSATGSAGHESEIDSKRSNEVTSARRERRDYAKHLPGPPRPPAQRPSAADDVRAYERVYGRQQQHVPAPTVYYDDQFGQLPSASGYAQVLPELEEYDTSNNTRRSHSSHSKGHGSQQKHKRPHH</sequence>
<dbReference type="AlphaFoldDB" id="A0AAV9TPA9"/>
<evidence type="ECO:0000256" key="1">
    <source>
        <dbReference type="SAM" id="MobiDB-lite"/>
    </source>
</evidence>
<evidence type="ECO:0000313" key="3">
    <source>
        <dbReference type="Proteomes" id="UP001327957"/>
    </source>
</evidence>
<reference evidence="2 3" key="1">
    <citation type="submission" date="2023-04" db="EMBL/GenBank/DDBJ databases">
        <title>Colletotrichum tabacum stain YC1 causing leaf anthracnose on Nicotiana tabacum(L.) cv.</title>
        <authorList>
            <person name="Ji Z."/>
            <person name="Wang M."/>
            <person name="Zhang J."/>
            <person name="Wang N."/>
            <person name="Zhou Z."/>
        </authorList>
    </citation>
    <scope>NUCLEOTIDE SEQUENCE [LARGE SCALE GENOMIC DNA]</scope>
    <source>
        <strain evidence="2 3">YC1</strain>
    </source>
</reference>